<comment type="catalytic activity">
    <reaction evidence="12">
        <text>Preferential cleavage: (Ac)2-L-Lys-D-Ala-|-D-Ala. Also transpeptidation of peptidyl-alanyl moieties that are N-acyl substituents of D-alanine.</text>
        <dbReference type="EC" id="3.4.16.4"/>
    </reaction>
</comment>
<evidence type="ECO:0000256" key="8">
    <source>
        <dbReference type="ARBA" id="ARBA00022801"/>
    </source>
</evidence>
<comment type="similarity">
    <text evidence="3 13">Belongs to the peptidase S11 family.</text>
</comment>
<evidence type="ECO:0000313" key="15">
    <source>
        <dbReference type="EMBL" id="GGB38311.1"/>
    </source>
</evidence>
<dbReference type="SUPFAM" id="SSF69189">
    <property type="entry name" value="Penicillin-binding protein associated domain"/>
    <property type="match status" value="1"/>
</dbReference>
<evidence type="ECO:0000313" key="16">
    <source>
        <dbReference type="Proteomes" id="UP000603352"/>
    </source>
</evidence>
<evidence type="ECO:0000256" key="9">
    <source>
        <dbReference type="ARBA" id="ARBA00022960"/>
    </source>
</evidence>
<evidence type="ECO:0000256" key="10">
    <source>
        <dbReference type="ARBA" id="ARBA00022984"/>
    </source>
</evidence>
<keyword evidence="5 15" id="KW-0121">Carboxypeptidase</keyword>
<feature type="domain" description="Peptidase S11 D-Ala-D-Ala carboxypeptidase A C-terminal" evidence="14">
    <location>
        <begin position="301"/>
        <end position="391"/>
    </location>
</feature>
<keyword evidence="7" id="KW-0732">Signal</keyword>
<dbReference type="InterPro" id="IPR015956">
    <property type="entry name" value="Peniciliin-bd_prot_C_sf"/>
</dbReference>
<evidence type="ECO:0000256" key="7">
    <source>
        <dbReference type="ARBA" id="ARBA00022729"/>
    </source>
</evidence>
<comment type="pathway">
    <text evidence="2">Cell wall biogenesis; peptidoglycan biosynthesis.</text>
</comment>
<sequence length="419" mass="44669">MTVIAQSLRSGMAAFGRCRDIRSGIAPRGVAVALMAALLAPGAMLVASGTALAAAPTFESAGKQAILVDDLTGSVLYAKNADERMAPSSMSKLMTAYVLFDRLKSGRVSISDEFPVSEKAWRMGGSKMFVELNSRVKVEDLIQGIIVQSGNDACVVVAEALAGSEDAFARVMNDTARELGMTGSHFTNASGWPDPEHYMTARDLATLARHIIDEFPEFYKYYSQTEYTYGGIKQGNRNPLLYKDIGVDGMKTGHTEAGGYGLTASMKQGDRRLIMVVNGLSGVNERSNESERLLSWGMREFENRKLFSAGEVVETAEVWLGDTGTVPLVPARDLVVTIPVADRNSLTAKVVYDGPVPAPIAEGQEIAKLVVDAPGIEPLAIPLVAAQTVTEAGPIGRILAAISHFVSGVAEGGEPQKQP</sequence>
<keyword evidence="9" id="KW-0133">Cell shape</keyword>
<evidence type="ECO:0000256" key="13">
    <source>
        <dbReference type="RuleBase" id="RU004016"/>
    </source>
</evidence>
<organism evidence="15 16">
    <name type="scientific">Tistrella bauzanensis</name>
    <dbReference type="NCBI Taxonomy" id="657419"/>
    <lineage>
        <taxon>Bacteria</taxon>
        <taxon>Pseudomonadati</taxon>
        <taxon>Pseudomonadota</taxon>
        <taxon>Alphaproteobacteria</taxon>
        <taxon>Geminicoccales</taxon>
        <taxon>Geminicoccaceae</taxon>
        <taxon>Tistrella</taxon>
    </lineage>
</organism>
<keyword evidence="10" id="KW-0573">Peptidoglycan synthesis</keyword>
<proteinExistence type="inferred from homology"/>
<accession>A0ABQ1IFP2</accession>
<protein>
    <recommendedName>
        <fullName evidence="4">serine-type D-Ala-D-Ala carboxypeptidase</fullName>
        <ecNumber evidence="4">3.4.16.4</ecNumber>
    </recommendedName>
</protein>
<dbReference type="Pfam" id="PF00768">
    <property type="entry name" value="Peptidase_S11"/>
    <property type="match status" value="1"/>
</dbReference>
<reference evidence="16" key="1">
    <citation type="journal article" date="2019" name="Int. J. Syst. Evol. Microbiol.">
        <title>The Global Catalogue of Microorganisms (GCM) 10K type strain sequencing project: providing services to taxonomists for standard genome sequencing and annotation.</title>
        <authorList>
            <consortium name="The Broad Institute Genomics Platform"/>
            <consortium name="The Broad Institute Genome Sequencing Center for Infectious Disease"/>
            <person name="Wu L."/>
            <person name="Ma J."/>
        </authorList>
    </citation>
    <scope>NUCLEOTIDE SEQUENCE [LARGE SCALE GENOMIC DNA]</scope>
    <source>
        <strain evidence="16">CGMCC 1.10188</strain>
    </source>
</reference>
<dbReference type="InterPro" id="IPR018044">
    <property type="entry name" value="Peptidase_S11"/>
</dbReference>
<keyword evidence="11" id="KW-0961">Cell wall biogenesis/degradation</keyword>
<keyword evidence="8" id="KW-0378">Hydrolase</keyword>
<evidence type="ECO:0000259" key="14">
    <source>
        <dbReference type="SMART" id="SM00936"/>
    </source>
</evidence>
<dbReference type="InterPro" id="IPR037167">
    <property type="entry name" value="Peptidase_S11_C_sf"/>
</dbReference>
<dbReference type="GO" id="GO:0004180">
    <property type="term" value="F:carboxypeptidase activity"/>
    <property type="evidence" value="ECO:0007669"/>
    <property type="project" value="UniProtKB-KW"/>
</dbReference>
<name>A0ABQ1IFP2_9PROT</name>
<dbReference type="InterPro" id="IPR001967">
    <property type="entry name" value="Peptidase_S11_N"/>
</dbReference>
<evidence type="ECO:0000256" key="4">
    <source>
        <dbReference type="ARBA" id="ARBA00012448"/>
    </source>
</evidence>
<dbReference type="PRINTS" id="PR00725">
    <property type="entry name" value="DADACBPTASE1"/>
</dbReference>
<evidence type="ECO:0000256" key="11">
    <source>
        <dbReference type="ARBA" id="ARBA00023316"/>
    </source>
</evidence>
<keyword evidence="16" id="KW-1185">Reference proteome</keyword>
<dbReference type="EC" id="3.4.16.4" evidence="4"/>
<dbReference type="InterPro" id="IPR012907">
    <property type="entry name" value="Peptidase_S11_C"/>
</dbReference>
<dbReference type="Gene3D" id="3.40.710.10">
    <property type="entry name" value="DD-peptidase/beta-lactamase superfamily"/>
    <property type="match status" value="1"/>
</dbReference>
<dbReference type="EMBL" id="BMDZ01000019">
    <property type="protein sequence ID" value="GGB38311.1"/>
    <property type="molecule type" value="Genomic_DNA"/>
</dbReference>
<dbReference type="PANTHER" id="PTHR21581:SF6">
    <property type="entry name" value="TRAFFICKING PROTEIN PARTICLE COMPLEX SUBUNIT 12"/>
    <property type="match status" value="1"/>
</dbReference>
<dbReference type="Pfam" id="PF07943">
    <property type="entry name" value="PBP5_C"/>
    <property type="match status" value="1"/>
</dbReference>
<evidence type="ECO:0000256" key="5">
    <source>
        <dbReference type="ARBA" id="ARBA00022645"/>
    </source>
</evidence>
<evidence type="ECO:0000256" key="1">
    <source>
        <dbReference type="ARBA" id="ARBA00003217"/>
    </source>
</evidence>
<comment type="function">
    <text evidence="1">Removes C-terminal D-alanyl residues from sugar-peptide cell wall precursors.</text>
</comment>
<dbReference type="SUPFAM" id="SSF56601">
    <property type="entry name" value="beta-lactamase/transpeptidase-like"/>
    <property type="match status" value="1"/>
</dbReference>
<gene>
    <name evidence="15" type="ORF">GCM10011505_19830</name>
</gene>
<evidence type="ECO:0000256" key="6">
    <source>
        <dbReference type="ARBA" id="ARBA00022670"/>
    </source>
</evidence>
<dbReference type="InterPro" id="IPR012338">
    <property type="entry name" value="Beta-lactam/transpept-like"/>
</dbReference>
<evidence type="ECO:0000256" key="3">
    <source>
        <dbReference type="ARBA" id="ARBA00007164"/>
    </source>
</evidence>
<keyword evidence="6" id="KW-0645">Protease</keyword>
<evidence type="ECO:0000256" key="12">
    <source>
        <dbReference type="ARBA" id="ARBA00034000"/>
    </source>
</evidence>
<dbReference type="PANTHER" id="PTHR21581">
    <property type="entry name" value="D-ALANYL-D-ALANINE CARBOXYPEPTIDASE"/>
    <property type="match status" value="1"/>
</dbReference>
<comment type="caution">
    <text evidence="15">The sequence shown here is derived from an EMBL/GenBank/DDBJ whole genome shotgun (WGS) entry which is preliminary data.</text>
</comment>
<evidence type="ECO:0000256" key="2">
    <source>
        <dbReference type="ARBA" id="ARBA00004752"/>
    </source>
</evidence>
<dbReference type="Proteomes" id="UP000603352">
    <property type="component" value="Unassembled WGS sequence"/>
</dbReference>
<dbReference type="SMART" id="SM00936">
    <property type="entry name" value="PBP5_C"/>
    <property type="match status" value="1"/>
</dbReference>
<dbReference type="RefSeq" id="WP_188577321.1">
    <property type="nucleotide sequence ID" value="NZ_BMDZ01000019.1"/>
</dbReference>
<dbReference type="Gene3D" id="2.60.410.10">
    <property type="entry name" value="D-Ala-D-Ala carboxypeptidase, C-terminal domain"/>
    <property type="match status" value="1"/>
</dbReference>